<name>A7H3Q2_CAMJD</name>
<dbReference type="GO" id="GO:0006310">
    <property type="term" value="P:DNA recombination"/>
    <property type="evidence" value="ECO:0007669"/>
    <property type="project" value="UniProtKB-KW"/>
</dbReference>
<dbReference type="InterPro" id="IPR002104">
    <property type="entry name" value="Integrase_catalytic"/>
</dbReference>
<dbReference type="AlphaFoldDB" id="A7H3Q2"/>
<evidence type="ECO:0000259" key="2">
    <source>
        <dbReference type="PROSITE" id="PS51898"/>
    </source>
</evidence>
<dbReference type="SUPFAM" id="SSF56349">
    <property type="entry name" value="DNA breaking-rejoining enzymes"/>
    <property type="match status" value="1"/>
</dbReference>
<dbReference type="Gene3D" id="1.10.443.10">
    <property type="entry name" value="Intergrase catalytic core"/>
    <property type="match status" value="1"/>
</dbReference>
<protein>
    <submittedName>
        <fullName evidence="3">Site-specific recombinase, phage integrase family</fullName>
    </submittedName>
</protein>
<sequence length="116" mass="13058">MLINNSCKLTGEKVEVDDELEYFKENIQDSDYIMQTSTGKHLNRSNAFLIVNNIYAKALISKKGLHLLRHTLAMRLTAKGTNLVVIQKILRHANLNTTTIYAKATNDTIKAALLNN</sequence>
<evidence type="ECO:0000256" key="1">
    <source>
        <dbReference type="ARBA" id="ARBA00023172"/>
    </source>
</evidence>
<dbReference type="Proteomes" id="UP000002302">
    <property type="component" value="Chromosome"/>
</dbReference>
<accession>A7H3Q2</accession>
<dbReference type="EMBL" id="CP000768">
    <property type="protein sequence ID" value="ABS43854.1"/>
    <property type="molecule type" value="Genomic_DNA"/>
</dbReference>
<dbReference type="GO" id="GO:0015074">
    <property type="term" value="P:DNA integration"/>
    <property type="evidence" value="ECO:0007669"/>
    <property type="project" value="InterPro"/>
</dbReference>
<gene>
    <name evidence="3" type="ordered locus">JJD26997_1037</name>
</gene>
<dbReference type="HOGENOM" id="CLU_2092294_0_0_7"/>
<dbReference type="Pfam" id="PF00589">
    <property type="entry name" value="Phage_integrase"/>
    <property type="match status" value="1"/>
</dbReference>
<evidence type="ECO:0000313" key="4">
    <source>
        <dbReference type="Proteomes" id="UP000002302"/>
    </source>
</evidence>
<organism evidence="3 4">
    <name type="scientific">Campylobacter jejuni subsp. doylei (strain ATCC BAA-1458 / RM4099 / 269.97)</name>
    <dbReference type="NCBI Taxonomy" id="360109"/>
    <lineage>
        <taxon>Bacteria</taxon>
        <taxon>Pseudomonadati</taxon>
        <taxon>Campylobacterota</taxon>
        <taxon>Epsilonproteobacteria</taxon>
        <taxon>Campylobacterales</taxon>
        <taxon>Campylobacteraceae</taxon>
        <taxon>Campylobacter</taxon>
    </lineage>
</organism>
<dbReference type="GO" id="GO:0003677">
    <property type="term" value="F:DNA binding"/>
    <property type="evidence" value="ECO:0007669"/>
    <property type="project" value="InterPro"/>
</dbReference>
<dbReference type="PROSITE" id="PS51898">
    <property type="entry name" value="TYR_RECOMBINASE"/>
    <property type="match status" value="1"/>
</dbReference>
<keyword evidence="1" id="KW-0233">DNA recombination</keyword>
<reference evidence="4" key="1">
    <citation type="submission" date="2007-07" db="EMBL/GenBank/DDBJ databases">
        <title>Complete genome sequence of Campylobacter jejuni subsp doylei 269.97 isolated from human blood.</title>
        <authorList>
            <person name="Fouts D.E."/>
            <person name="Mongodin E.F."/>
            <person name="Puiu D."/>
            <person name="Sebastian Y."/>
            <person name="Miller W.G."/>
            <person name="Mandrell R.E."/>
            <person name="Lastovica A.J."/>
            <person name="Nelson K.E."/>
        </authorList>
    </citation>
    <scope>NUCLEOTIDE SEQUENCE [LARGE SCALE GENOMIC DNA]</scope>
    <source>
        <strain evidence="4">ATCC BAA-1458 / RM4099 / 269.97</strain>
    </source>
</reference>
<evidence type="ECO:0000313" key="3">
    <source>
        <dbReference type="EMBL" id="ABS43854.1"/>
    </source>
</evidence>
<proteinExistence type="predicted"/>
<dbReference type="InterPro" id="IPR013762">
    <property type="entry name" value="Integrase-like_cat_sf"/>
</dbReference>
<feature type="domain" description="Tyr recombinase" evidence="2">
    <location>
        <begin position="1"/>
        <end position="114"/>
    </location>
</feature>
<dbReference type="KEGG" id="cjd:JJD26997_1037"/>
<dbReference type="InterPro" id="IPR011010">
    <property type="entry name" value="DNA_brk_join_enz"/>
</dbReference>